<comment type="caution">
    <text evidence="4">The sequence shown here is derived from an EMBL/GenBank/DDBJ whole genome shotgun (WGS) entry which is preliminary data.</text>
</comment>
<dbReference type="SUPFAM" id="SSF51569">
    <property type="entry name" value="Aldolase"/>
    <property type="match status" value="1"/>
</dbReference>
<dbReference type="GO" id="GO:0008270">
    <property type="term" value="F:zinc ion binding"/>
    <property type="evidence" value="ECO:0007669"/>
    <property type="project" value="InterPro"/>
</dbReference>
<evidence type="ECO:0000313" key="4">
    <source>
        <dbReference type="EMBL" id="MBC8588875.1"/>
    </source>
</evidence>
<feature type="binding site" evidence="3">
    <location>
        <position position="131"/>
    </location>
    <ligand>
        <name>Zn(2+)</name>
        <dbReference type="ChEBI" id="CHEBI:29105"/>
        <label>2</label>
    </ligand>
</feature>
<dbReference type="AlphaFoldDB" id="A0A926EUR4"/>
<feature type="binding site" evidence="2">
    <location>
        <position position="176"/>
    </location>
    <ligand>
        <name>dihydroxyacetone phosphate</name>
        <dbReference type="ChEBI" id="CHEBI:57642"/>
    </ligand>
</feature>
<reference evidence="4" key="1">
    <citation type="submission" date="2020-08" db="EMBL/GenBank/DDBJ databases">
        <title>Genome public.</title>
        <authorList>
            <person name="Liu C."/>
            <person name="Sun Q."/>
        </authorList>
    </citation>
    <scope>NUCLEOTIDE SEQUENCE</scope>
    <source>
        <strain evidence="4">BX21</strain>
    </source>
</reference>
<dbReference type="PANTHER" id="PTHR30304">
    <property type="entry name" value="D-TAGATOSE-1,6-BISPHOSPHATE ALDOLASE"/>
    <property type="match status" value="1"/>
</dbReference>
<keyword evidence="3" id="KW-0862">Zinc</keyword>
<dbReference type="CDD" id="cd00947">
    <property type="entry name" value="TBP_aldolase_IIB"/>
    <property type="match status" value="1"/>
</dbReference>
<dbReference type="PIRSF" id="PIRSF001359">
    <property type="entry name" value="F_bP_aldolase_II"/>
    <property type="match status" value="1"/>
</dbReference>
<feature type="active site" description="Proton donor" evidence="1">
    <location>
        <position position="79"/>
    </location>
</feature>
<evidence type="ECO:0000256" key="3">
    <source>
        <dbReference type="PIRSR" id="PIRSR001359-3"/>
    </source>
</evidence>
<dbReference type="Gene3D" id="3.20.20.70">
    <property type="entry name" value="Aldolase class I"/>
    <property type="match status" value="1"/>
</dbReference>
<name>A0A926EUR4_9FIRM</name>
<dbReference type="EMBL" id="JACRTG010000028">
    <property type="protein sequence ID" value="MBC8588875.1"/>
    <property type="molecule type" value="Genomic_DNA"/>
</dbReference>
<dbReference type="InterPro" id="IPR013785">
    <property type="entry name" value="Aldolase_TIM"/>
</dbReference>
<dbReference type="GO" id="GO:0016832">
    <property type="term" value="F:aldehyde-lyase activity"/>
    <property type="evidence" value="ECO:0007669"/>
    <property type="project" value="InterPro"/>
</dbReference>
<feature type="binding site" evidence="3">
    <location>
        <position position="175"/>
    </location>
    <ligand>
        <name>Zn(2+)</name>
        <dbReference type="ChEBI" id="CHEBI:29105"/>
        <label>1</label>
        <note>catalytic</note>
    </ligand>
</feature>
<evidence type="ECO:0000256" key="1">
    <source>
        <dbReference type="PIRSR" id="PIRSR001359-1"/>
    </source>
</evidence>
<organism evidence="4 5">
    <name type="scientific">Paratissierella segnis</name>
    <dbReference type="NCBI Taxonomy" id="2763679"/>
    <lineage>
        <taxon>Bacteria</taxon>
        <taxon>Bacillati</taxon>
        <taxon>Bacillota</taxon>
        <taxon>Tissierellia</taxon>
        <taxon>Tissierellales</taxon>
        <taxon>Tissierellaceae</taxon>
        <taxon>Paratissierella</taxon>
    </lineage>
</organism>
<dbReference type="RefSeq" id="WP_262430328.1">
    <property type="nucleotide sequence ID" value="NZ_JACRTG010000028.1"/>
</dbReference>
<keyword evidence="5" id="KW-1185">Reference proteome</keyword>
<comment type="cofactor">
    <cofactor evidence="3">
        <name>Zn(2+)</name>
        <dbReference type="ChEBI" id="CHEBI:29105"/>
    </cofactor>
    <text evidence="3">Binds 2 Zn(2+) ions per subunit. One is catalytic and the other provides a structural contribution.</text>
</comment>
<gene>
    <name evidence="4" type="ORF">H8707_11685</name>
</gene>
<dbReference type="PANTHER" id="PTHR30304:SF0">
    <property type="entry name" value="D-TAGATOSE-1,6-BISPHOSPHATE ALDOLASE SUBUNIT GATY-RELATED"/>
    <property type="match status" value="1"/>
</dbReference>
<feature type="binding site" evidence="2">
    <location>
        <begin position="225"/>
        <end position="228"/>
    </location>
    <ligand>
        <name>dihydroxyacetone phosphate</name>
        <dbReference type="ChEBI" id="CHEBI:57642"/>
    </ligand>
</feature>
<dbReference type="GO" id="GO:0005975">
    <property type="term" value="P:carbohydrate metabolic process"/>
    <property type="evidence" value="ECO:0007669"/>
    <property type="project" value="InterPro"/>
</dbReference>
<dbReference type="Pfam" id="PF01116">
    <property type="entry name" value="F_bP_aldolase"/>
    <property type="match status" value="1"/>
</dbReference>
<evidence type="ECO:0000313" key="5">
    <source>
        <dbReference type="Proteomes" id="UP000601171"/>
    </source>
</evidence>
<keyword evidence="3" id="KW-0479">Metal-binding</keyword>
<protein>
    <submittedName>
        <fullName evidence="4">Class II fructose-bisphosphate aldolase</fullName>
    </submittedName>
</protein>
<accession>A0A926EUR4</accession>
<dbReference type="InterPro" id="IPR050246">
    <property type="entry name" value="Class_II_FBP_aldolase"/>
</dbReference>
<evidence type="ECO:0000256" key="2">
    <source>
        <dbReference type="PIRSR" id="PIRSR001359-2"/>
    </source>
</evidence>
<feature type="binding site" evidence="3">
    <location>
        <position position="101"/>
    </location>
    <ligand>
        <name>Zn(2+)</name>
        <dbReference type="ChEBI" id="CHEBI:29105"/>
        <label>2</label>
    </ligand>
</feature>
<dbReference type="Proteomes" id="UP000601171">
    <property type="component" value="Unassembled WGS sequence"/>
</dbReference>
<feature type="binding site" evidence="2">
    <location>
        <begin position="204"/>
        <end position="206"/>
    </location>
    <ligand>
        <name>dihydroxyacetone phosphate</name>
        <dbReference type="ChEBI" id="CHEBI:57642"/>
    </ligand>
</feature>
<feature type="binding site" evidence="3">
    <location>
        <position position="80"/>
    </location>
    <ligand>
        <name>Zn(2+)</name>
        <dbReference type="ChEBI" id="CHEBI:29105"/>
        <label>1</label>
        <note>catalytic</note>
    </ligand>
</feature>
<feature type="binding site" evidence="3">
    <location>
        <position position="203"/>
    </location>
    <ligand>
        <name>Zn(2+)</name>
        <dbReference type="ChEBI" id="CHEBI:29105"/>
        <label>1</label>
        <note>catalytic</note>
    </ligand>
</feature>
<dbReference type="NCBIfam" id="TIGR00167">
    <property type="entry name" value="cbbA"/>
    <property type="match status" value="1"/>
</dbReference>
<dbReference type="InterPro" id="IPR000771">
    <property type="entry name" value="FBA_II"/>
</dbReference>
<sequence length="278" mass="30365">MLVTMKELLDEAHIGGYAVAAPNVWDEFSIVASLKAAEELNAPIILDYNKIMSDDIMRFGKIAIMLSESAKVPVAINLDHGRSYDICLQAIRAGFTSVMIDRSTLPYKENVKEVKEVTEIAKRLGVTVEAELGHVGQGSNYAQDGVNALTDPMEAVRFVEETGIDALAVAVGTAHGAYKGTPHIDFERLKELRKSVSIPLVLHGGSSTGDELLNKAVECGICKVNLSTDLLVAGTETFNECMKDEKMGVMFFAQQAFIQGFKDKLCHYIKIFMSDNKA</sequence>
<proteinExistence type="predicted"/>